<organism evidence="1 2">
    <name type="scientific">Coniosporium tulheliwenetii</name>
    <dbReference type="NCBI Taxonomy" id="3383036"/>
    <lineage>
        <taxon>Eukaryota</taxon>
        <taxon>Fungi</taxon>
        <taxon>Dikarya</taxon>
        <taxon>Ascomycota</taxon>
        <taxon>Pezizomycotina</taxon>
        <taxon>Dothideomycetes</taxon>
        <taxon>Dothideomycetes incertae sedis</taxon>
        <taxon>Coniosporium</taxon>
    </lineage>
</organism>
<dbReference type="EMBL" id="JAPDRP010000011">
    <property type="protein sequence ID" value="KAJ9643457.1"/>
    <property type="molecule type" value="Genomic_DNA"/>
</dbReference>
<comment type="caution">
    <text evidence="1">The sequence shown here is derived from an EMBL/GenBank/DDBJ whole genome shotgun (WGS) entry which is preliminary data.</text>
</comment>
<evidence type="ECO:0000313" key="2">
    <source>
        <dbReference type="Proteomes" id="UP001172680"/>
    </source>
</evidence>
<gene>
    <name evidence="1" type="ORF">H2199_004136</name>
</gene>
<dbReference type="Proteomes" id="UP001172680">
    <property type="component" value="Unassembled WGS sequence"/>
</dbReference>
<keyword evidence="2" id="KW-1185">Reference proteome</keyword>
<reference evidence="1" key="1">
    <citation type="submission" date="2022-10" db="EMBL/GenBank/DDBJ databases">
        <title>Culturing micro-colonial fungi from biological soil crusts in the Mojave desert and describing Neophaeococcomyces mojavensis, and introducing the new genera and species Taxawa tesnikishii.</title>
        <authorList>
            <person name="Kurbessoian T."/>
            <person name="Stajich J.E."/>
        </authorList>
    </citation>
    <scope>NUCLEOTIDE SEQUENCE</scope>
    <source>
        <strain evidence="1">JES_115</strain>
    </source>
</reference>
<evidence type="ECO:0000313" key="1">
    <source>
        <dbReference type="EMBL" id="KAJ9643457.1"/>
    </source>
</evidence>
<name>A0ACC2Z824_9PEZI</name>
<protein>
    <submittedName>
        <fullName evidence="1">Uncharacterized protein</fullName>
    </submittedName>
</protein>
<proteinExistence type="predicted"/>
<accession>A0ACC2Z824</accession>
<sequence length="123" mass="13716">MFWIAWWSTLTDILPQKQRFWNGEARTIGKKDPTATDNREVRDDLRQGSAADGDRKKTDDQEPSDKIGRGFRLNETAIRSGMEFFLGGGGIALIEDVFGVEESEDYDSGAGDGYDEESDGDSE</sequence>